<dbReference type="AlphaFoldDB" id="A0A9P3LJ81"/>
<evidence type="ECO:0000313" key="4">
    <source>
        <dbReference type="Proteomes" id="UP000703269"/>
    </source>
</evidence>
<dbReference type="Proteomes" id="UP000703269">
    <property type="component" value="Unassembled WGS sequence"/>
</dbReference>
<sequence>MPAPVPPPPERPVLQFSRAETPPLNEEQSPASRSFSGVELIVRGLHHTHPPSAANHLRGILQNLRKKHPEKSAYITSVIVTQADTTRPINYAFISVNPALAAEPRPDILAELLPLLNAVPEIKGAGWRCCKNADRTLRITFTMEKDDDLAAKRELVNQALNDRNIPWQGSYPSEFNGTKRLTYDLLDVDDVEKLLEKPPVINRVTLTPVRTRLVQPIYGLEVGILGGRDWQNMRASMDAYLREAYGRDAVAASRTELGGDLYTVVLKNWDITTKFLGDTEKLKGFFAKDPVTNSLRLTVPMFLFLMNSEGLSNRNNANILVSPQSRSNQDAQIQLLRKQGEETVQAFRTVIRQQQLVINTIQTQFRELVTSNIALHGAFELSNQVNRLDRRLQAERSELTACRMMKLATRDPVELAAIEADIQKHTLAVDDLVAKVNEAESRYDAISTNLAHSLAALQAAGLSTESEDAIPSVPLVPDHIHLTQGDAAVAPIADDAREVEQLVDRDDDMDGGGDEQGSNAKVTSESDAKDDARMGDDLD</sequence>
<keyword evidence="4" id="KW-1185">Reference proteome</keyword>
<organism evidence="3 4">
    <name type="scientific">Phanerochaete sordida</name>
    <dbReference type="NCBI Taxonomy" id="48140"/>
    <lineage>
        <taxon>Eukaryota</taxon>
        <taxon>Fungi</taxon>
        <taxon>Dikarya</taxon>
        <taxon>Basidiomycota</taxon>
        <taxon>Agaricomycotina</taxon>
        <taxon>Agaricomycetes</taxon>
        <taxon>Polyporales</taxon>
        <taxon>Phanerochaetaceae</taxon>
        <taxon>Phanerochaete</taxon>
    </lineage>
</organism>
<reference evidence="3 4" key="1">
    <citation type="submission" date="2021-08" db="EMBL/GenBank/DDBJ databases">
        <title>Draft Genome Sequence of Phanerochaete sordida strain YK-624.</title>
        <authorList>
            <person name="Mori T."/>
            <person name="Dohra H."/>
            <person name="Suzuki T."/>
            <person name="Kawagishi H."/>
            <person name="Hirai H."/>
        </authorList>
    </citation>
    <scope>NUCLEOTIDE SEQUENCE [LARGE SCALE GENOMIC DNA]</scope>
    <source>
        <strain evidence="3 4">YK-624</strain>
    </source>
</reference>
<feature type="compositionally biased region" description="Pro residues" evidence="2">
    <location>
        <begin position="1"/>
        <end position="11"/>
    </location>
</feature>
<feature type="region of interest" description="Disordered" evidence="2">
    <location>
        <begin position="1"/>
        <end position="33"/>
    </location>
</feature>
<feature type="compositionally biased region" description="Basic and acidic residues" evidence="2">
    <location>
        <begin position="494"/>
        <end position="504"/>
    </location>
</feature>
<feature type="coiled-coil region" evidence="1">
    <location>
        <begin position="422"/>
        <end position="449"/>
    </location>
</feature>
<accession>A0A9P3LJ81</accession>
<protein>
    <submittedName>
        <fullName evidence="3">Uncharacterized protein</fullName>
    </submittedName>
</protein>
<comment type="caution">
    <text evidence="3">The sequence shown here is derived from an EMBL/GenBank/DDBJ whole genome shotgun (WGS) entry which is preliminary data.</text>
</comment>
<dbReference type="OrthoDB" id="2940018at2759"/>
<evidence type="ECO:0000256" key="2">
    <source>
        <dbReference type="SAM" id="MobiDB-lite"/>
    </source>
</evidence>
<proteinExistence type="predicted"/>
<keyword evidence="1" id="KW-0175">Coiled coil</keyword>
<gene>
    <name evidence="3" type="ORF">PsYK624_132130</name>
</gene>
<feature type="region of interest" description="Disordered" evidence="2">
    <location>
        <begin position="494"/>
        <end position="539"/>
    </location>
</feature>
<name>A0A9P3LJ81_9APHY</name>
<dbReference type="EMBL" id="BPQB01000066">
    <property type="protein sequence ID" value="GJE97003.1"/>
    <property type="molecule type" value="Genomic_DNA"/>
</dbReference>
<evidence type="ECO:0000256" key="1">
    <source>
        <dbReference type="SAM" id="Coils"/>
    </source>
</evidence>
<feature type="compositionally biased region" description="Basic and acidic residues" evidence="2">
    <location>
        <begin position="524"/>
        <end position="539"/>
    </location>
</feature>
<evidence type="ECO:0000313" key="3">
    <source>
        <dbReference type="EMBL" id="GJE97003.1"/>
    </source>
</evidence>